<feature type="region of interest" description="Disordered" evidence="1">
    <location>
        <begin position="1"/>
        <end position="21"/>
    </location>
</feature>
<dbReference type="Proteomes" id="UP000011863">
    <property type="component" value="Chromosome"/>
</dbReference>
<dbReference type="AlphaFoldDB" id="A0A6C7E9F7"/>
<sequence>MNENSTPRPNQPTPGAGDRAATGADTLLDVLDEAAAHGYDVQQIARDEGAIECTACDQRRPATEFEVTRERRLEGASDAADLMLVLWTVCPSCSRRGVVTLGYGPNANEIDTAVLEQVDLTGADSSSPEQTGSKTD</sequence>
<organism evidence="2 3">
    <name type="scientific">Ilumatobacter coccineus (strain NBRC 103263 / KCTC 29153 / YM16-304)</name>
    <dbReference type="NCBI Taxonomy" id="1313172"/>
    <lineage>
        <taxon>Bacteria</taxon>
        <taxon>Bacillati</taxon>
        <taxon>Actinomycetota</taxon>
        <taxon>Acidimicrobiia</taxon>
        <taxon>Acidimicrobiales</taxon>
        <taxon>Ilumatobacteraceae</taxon>
        <taxon>Ilumatobacter</taxon>
    </lineage>
</organism>
<gene>
    <name evidence="2" type="ORF">YM304_39700</name>
</gene>
<reference evidence="2 3" key="1">
    <citation type="journal article" date="2013" name="Int. J. Syst. Evol. Microbiol.">
        <title>Ilumatobacter nonamiense sp. nov. and Ilumatobacter coccineum sp. nov., isolated from seashore sand.</title>
        <authorList>
            <person name="Matsumoto A."/>
            <person name="Kasai H."/>
            <person name="Matsuo Y."/>
            <person name="Shizuri Y."/>
            <person name="Ichikawa N."/>
            <person name="Fujita N."/>
            <person name="Omura S."/>
            <person name="Takahashi Y."/>
        </authorList>
    </citation>
    <scope>NUCLEOTIDE SEQUENCE [LARGE SCALE GENOMIC DNA]</scope>
    <source>
        <strain evidence="3">NBRC 103263 / KCTC 29153 / YM16-304</strain>
    </source>
</reference>
<protein>
    <submittedName>
        <fullName evidence="2">Uncharacterized protein</fullName>
    </submittedName>
</protein>
<dbReference type="EMBL" id="AP012057">
    <property type="protein sequence ID" value="BAN04284.1"/>
    <property type="molecule type" value="Genomic_DNA"/>
</dbReference>
<dbReference type="OrthoDB" id="5245070at2"/>
<name>A0A6C7E9F7_ILUCY</name>
<accession>A0A6C7E9F7</accession>
<dbReference type="RefSeq" id="WP_015443531.1">
    <property type="nucleotide sequence ID" value="NC_020520.1"/>
</dbReference>
<evidence type="ECO:0000256" key="1">
    <source>
        <dbReference type="SAM" id="MobiDB-lite"/>
    </source>
</evidence>
<evidence type="ECO:0000313" key="2">
    <source>
        <dbReference type="EMBL" id="BAN04284.1"/>
    </source>
</evidence>
<proteinExistence type="predicted"/>
<dbReference type="KEGG" id="aym:YM304_39700"/>
<keyword evidence="3" id="KW-1185">Reference proteome</keyword>
<evidence type="ECO:0000313" key="3">
    <source>
        <dbReference type="Proteomes" id="UP000011863"/>
    </source>
</evidence>